<evidence type="ECO:0000313" key="1">
    <source>
        <dbReference type="EMBL" id="KAH7857443.1"/>
    </source>
</evidence>
<dbReference type="EMBL" id="CM037153">
    <property type="protein sequence ID" value="KAH7857443.1"/>
    <property type="molecule type" value="Genomic_DNA"/>
</dbReference>
<keyword evidence="2" id="KW-1185">Reference proteome</keyword>
<organism evidence="1 2">
    <name type="scientific">Vaccinium darrowii</name>
    <dbReference type="NCBI Taxonomy" id="229202"/>
    <lineage>
        <taxon>Eukaryota</taxon>
        <taxon>Viridiplantae</taxon>
        <taxon>Streptophyta</taxon>
        <taxon>Embryophyta</taxon>
        <taxon>Tracheophyta</taxon>
        <taxon>Spermatophyta</taxon>
        <taxon>Magnoliopsida</taxon>
        <taxon>eudicotyledons</taxon>
        <taxon>Gunneridae</taxon>
        <taxon>Pentapetalae</taxon>
        <taxon>asterids</taxon>
        <taxon>Ericales</taxon>
        <taxon>Ericaceae</taxon>
        <taxon>Vaccinioideae</taxon>
        <taxon>Vaccinieae</taxon>
        <taxon>Vaccinium</taxon>
    </lineage>
</organism>
<dbReference type="Proteomes" id="UP000828048">
    <property type="component" value="Chromosome 3"/>
</dbReference>
<accession>A0ACB7YVX9</accession>
<name>A0ACB7YVX9_9ERIC</name>
<gene>
    <name evidence="1" type="ORF">Vadar_012735</name>
</gene>
<evidence type="ECO:0000313" key="2">
    <source>
        <dbReference type="Proteomes" id="UP000828048"/>
    </source>
</evidence>
<protein>
    <submittedName>
        <fullName evidence="1">Uncharacterized protein</fullName>
    </submittedName>
</protein>
<comment type="caution">
    <text evidence="1">The sequence shown here is derived from an EMBL/GenBank/DDBJ whole genome shotgun (WGS) entry which is preliminary data.</text>
</comment>
<proteinExistence type="predicted"/>
<reference evidence="1 2" key="1">
    <citation type="journal article" date="2021" name="Hortic Res">
        <title>High-quality reference genome and annotation aids understanding of berry development for evergreen blueberry (Vaccinium darrowii).</title>
        <authorList>
            <person name="Yu J."/>
            <person name="Hulse-Kemp A.M."/>
            <person name="Babiker E."/>
            <person name="Staton M."/>
        </authorList>
    </citation>
    <scope>NUCLEOTIDE SEQUENCE [LARGE SCALE GENOMIC DNA]</scope>
    <source>
        <strain evidence="2">cv. NJ 8807/NJ 8810</strain>
        <tissue evidence="1">Young leaf</tissue>
    </source>
</reference>
<sequence>MSDKQKGLIEAVQTLLPNAPHRFCVRHLYNNFKGNFKGLALKDILWKAARASTVPSFKNAMQEMHDLDRNAYNWLFERPPVNWSRSHFTTYPRCDILLNNLCESFNASILIARDKPIISMLESIRMLLMETVVKKRDAMKKCNLPVCPKVYKRIEKLKTWADGWIPRWQGNDQFEVEGPGNAMYKTNKSCGCRKWDLSSIPCIHAIAALNFLDYDIYDYVHDCYKVDTYPKIYSNLMNPINGRELWPPTYNPTLVPPDVEKRLGRPKKARRREPDEPSDPTKLGKKGIKMTCRLCGKVGHNVRTCKKKTDAATTGGEGQPSAANAPPPPPNAPAPAPNGPTQVVISVLNVNAESFGIPSTTRPTKLVSLPIFSSAISDLLVDDIIDEAIVKLYTYIKKKLVDKHNSKLQ</sequence>